<accession>A0A5P2CYG3</accession>
<organism evidence="2 3">
    <name type="scientific">Streptomyces venezuelae</name>
    <dbReference type="NCBI Taxonomy" id="54571"/>
    <lineage>
        <taxon>Bacteria</taxon>
        <taxon>Bacillati</taxon>
        <taxon>Actinomycetota</taxon>
        <taxon>Actinomycetes</taxon>
        <taxon>Kitasatosporales</taxon>
        <taxon>Streptomycetaceae</taxon>
        <taxon>Streptomyces</taxon>
    </lineage>
</organism>
<dbReference type="OrthoDB" id="5644717at2"/>
<feature type="transmembrane region" description="Helical" evidence="1">
    <location>
        <begin position="41"/>
        <end position="61"/>
    </location>
</feature>
<feature type="transmembrane region" description="Helical" evidence="1">
    <location>
        <begin position="138"/>
        <end position="154"/>
    </location>
</feature>
<reference evidence="2 3" key="1">
    <citation type="submission" date="2018-05" db="EMBL/GenBank/DDBJ databases">
        <title>Streptomyces venezuelae.</title>
        <authorList>
            <person name="Kim W."/>
            <person name="Lee N."/>
            <person name="Cho B.-K."/>
        </authorList>
    </citation>
    <scope>NUCLEOTIDE SEQUENCE [LARGE SCALE GENOMIC DNA]</scope>
    <source>
        <strain evidence="2 3">ATCC 21782</strain>
    </source>
</reference>
<keyword evidence="1" id="KW-1133">Transmembrane helix</keyword>
<feature type="transmembrane region" description="Helical" evidence="1">
    <location>
        <begin position="189"/>
        <end position="208"/>
    </location>
</feature>
<feature type="transmembrane region" description="Helical" evidence="1">
    <location>
        <begin position="68"/>
        <end position="93"/>
    </location>
</feature>
<evidence type="ECO:0000313" key="3">
    <source>
        <dbReference type="Proteomes" id="UP000325211"/>
    </source>
</evidence>
<feature type="transmembrane region" description="Helical" evidence="1">
    <location>
        <begin position="271"/>
        <end position="295"/>
    </location>
</feature>
<dbReference type="RefSeq" id="WP_150205876.1">
    <property type="nucleotide sequence ID" value="NZ_CP029190.1"/>
</dbReference>
<feature type="transmembrane region" description="Helical" evidence="1">
    <location>
        <begin position="160"/>
        <end position="177"/>
    </location>
</feature>
<name>A0A5P2CYG3_STRVZ</name>
<protein>
    <submittedName>
        <fullName evidence="2">Uncharacterized protein</fullName>
    </submittedName>
</protein>
<dbReference type="AlphaFoldDB" id="A0A5P2CYG3"/>
<keyword evidence="1" id="KW-0472">Membrane</keyword>
<feature type="transmembrane region" description="Helical" evidence="1">
    <location>
        <begin position="228"/>
        <end position="251"/>
    </location>
</feature>
<feature type="transmembrane region" description="Helical" evidence="1">
    <location>
        <begin position="12"/>
        <end position="35"/>
    </location>
</feature>
<dbReference type="EMBL" id="CP029190">
    <property type="protein sequence ID" value="QES46997.1"/>
    <property type="molecule type" value="Genomic_DNA"/>
</dbReference>
<feature type="transmembrane region" description="Helical" evidence="1">
    <location>
        <begin position="105"/>
        <end position="126"/>
    </location>
</feature>
<keyword evidence="1" id="KW-0812">Transmembrane</keyword>
<feature type="transmembrane region" description="Helical" evidence="1">
    <location>
        <begin position="340"/>
        <end position="363"/>
    </location>
</feature>
<dbReference type="Proteomes" id="UP000325211">
    <property type="component" value="Chromosome"/>
</dbReference>
<evidence type="ECO:0000256" key="1">
    <source>
        <dbReference type="SAM" id="Phobius"/>
    </source>
</evidence>
<evidence type="ECO:0000313" key="2">
    <source>
        <dbReference type="EMBL" id="QES46997.1"/>
    </source>
</evidence>
<feature type="transmembrane region" description="Helical" evidence="1">
    <location>
        <begin position="425"/>
        <end position="446"/>
    </location>
</feature>
<feature type="transmembrane region" description="Helical" evidence="1">
    <location>
        <begin position="369"/>
        <end position="395"/>
    </location>
</feature>
<proteinExistence type="predicted"/>
<feature type="transmembrane region" description="Helical" evidence="1">
    <location>
        <begin position="307"/>
        <end position="328"/>
    </location>
</feature>
<gene>
    <name evidence="2" type="ORF">DEJ50_03140</name>
</gene>
<sequence length="447" mass="45851">MRNAGFGALAGLAGGVVFGGVMVRIGFLPTVAAIVRTDSPVVGFAVHLLIAAIVGGLFGLLVARQRELLFWGLAYGVLWWFLGPLTLLPLLLGKPVAWDVAAAQALVPSLLGHLAYGAVTAAVLALMAPGERRIGPGILVRAVVAGLVVAPVLGLGWNGLIVGVLLGASYAVVFGDPGEGGGPALVRGAAFGFAWWVLAAVTVAPLLAGRGLQWTPGAVRTAVVSLPGFLLVGAGTALLTGWLGGLSRAVFSDDVRHALEGRLAGGRVISVWHGVLAGLAGGAFFTGVMVAVGFLPTVATLVGSRSAAVGLVIHLLISQVVGVTYAVFFRRRSFDPASGIGWGVSYGFLWWVLGNLTLLPVLLGDAPRWSASALAGSFPSLVGHLAYGAVLGLVYQRLEERVGPWHRSRSEAAAARAVARHEQTLGAAPALWSLTACVALLIPILVS</sequence>